<dbReference type="SUPFAM" id="SSF54211">
    <property type="entry name" value="Ribosomal protein S5 domain 2-like"/>
    <property type="match status" value="1"/>
</dbReference>
<organism evidence="8 9">
    <name type="scientific">Candidatus Zambryskibacteria bacterium RIFCSPHIGHO2_01_FULL_44_22b</name>
    <dbReference type="NCBI Taxonomy" id="1802737"/>
    <lineage>
        <taxon>Bacteria</taxon>
        <taxon>Candidatus Zambryskiibacteriota</taxon>
    </lineage>
</organism>
<keyword evidence="4" id="KW-0255">Endonuclease</keyword>
<dbReference type="Proteomes" id="UP000178538">
    <property type="component" value="Unassembled WGS sequence"/>
</dbReference>
<dbReference type="GO" id="GO:0004526">
    <property type="term" value="F:ribonuclease P activity"/>
    <property type="evidence" value="ECO:0007669"/>
    <property type="project" value="UniProtKB-UniRule"/>
</dbReference>
<evidence type="ECO:0000256" key="4">
    <source>
        <dbReference type="ARBA" id="ARBA00022759"/>
    </source>
</evidence>
<dbReference type="Pfam" id="PF00825">
    <property type="entry name" value="Ribonuclease_P"/>
    <property type="match status" value="1"/>
</dbReference>
<dbReference type="Gene3D" id="3.30.230.10">
    <property type="match status" value="1"/>
</dbReference>
<dbReference type="PANTHER" id="PTHR33992:SF1">
    <property type="entry name" value="RIBONUCLEASE P PROTEIN COMPONENT"/>
    <property type="match status" value="1"/>
</dbReference>
<dbReference type="NCBIfam" id="TIGR00188">
    <property type="entry name" value="rnpA"/>
    <property type="match status" value="1"/>
</dbReference>
<dbReference type="EMBL" id="MHVG01000012">
    <property type="protein sequence ID" value="OHA90950.1"/>
    <property type="molecule type" value="Genomic_DNA"/>
</dbReference>
<gene>
    <name evidence="8" type="ORF">A2832_02315</name>
</gene>
<dbReference type="STRING" id="1802737.A2832_02315"/>
<dbReference type="InterPro" id="IPR014721">
    <property type="entry name" value="Ribsml_uS5_D2-typ_fold_subgr"/>
</dbReference>
<sequence>MYFYLRFSPSDQVKLVISVSKKISKKAVVRNTVKRRVRAVMRSLVKNLKPGIYMIVAKPGADKIKGKELEDEIFRLIRSIRN</sequence>
<evidence type="ECO:0000256" key="3">
    <source>
        <dbReference type="ARBA" id="ARBA00022722"/>
    </source>
</evidence>
<keyword evidence="2" id="KW-0819">tRNA processing</keyword>
<dbReference type="InterPro" id="IPR020539">
    <property type="entry name" value="RNase_P_CS"/>
</dbReference>
<evidence type="ECO:0000313" key="9">
    <source>
        <dbReference type="Proteomes" id="UP000178538"/>
    </source>
</evidence>
<evidence type="ECO:0000313" key="8">
    <source>
        <dbReference type="EMBL" id="OHA90950.1"/>
    </source>
</evidence>
<accession>A0A1G2T0Z2</accession>
<dbReference type="GO" id="GO:0000049">
    <property type="term" value="F:tRNA binding"/>
    <property type="evidence" value="ECO:0007669"/>
    <property type="project" value="InterPro"/>
</dbReference>
<evidence type="ECO:0000256" key="1">
    <source>
        <dbReference type="ARBA" id="ARBA00002663"/>
    </source>
</evidence>
<evidence type="ECO:0000256" key="6">
    <source>
        <dbReference type="ARBA" id="ARBA00022884"/>
    </source>
</evidence>
<comment type="caution">
    <text evidence="8">The sequence shown here is derived from an EMBL/GenBank/DDBJ whole genome shotgun (WGS) entry which is preliminary data.</text>
</comment>
<dbReference type="PROSITE" id="PS00648">
    <property type="entry name" value="RIBONUCLEASE_P"/>
    <property type="match status" value="1"/>
</dbReference>
<evidence type="ECO:0000256" key="2">
    <source>
        <dbReference type="ARBA" id="ARBA00022694"/>
    </source>
</evidence>
<keyword evidence="6" id="KW-0694">RNA-binding</keyword>
<protein>
    <recommendedName>
        <fullName evidence="7">Ribonuclease P protein component</fullName>
        <ecNumber evidence="7">3.1.26.5</ecNumber>
    </recommendedName>
</protein>
<keyword evidence="5" id="KW-0378">Hydrolase</keyword>
<dbReference type="AlphaFoldDB" id="A0A1G2T0Z2"/>
<proteinExistence type="predicted"/>
<evidence type="ECO:0000256" key="7">
    <source>
        <dbReference type="NCBIfam" id="TIGR00188"/>
    </source>
</evidence>
<dbReference type="EC" id="3.1.26.5" evidence="7"/>
<evidence type="ECO:0000256" key="5">
    <source>
        <dbReference type="ARBA" id="ARBA00022801"/>
    </source>
</evidence>
<dbReference type="GO" id="GO:0042781">
    <property type="term" value="F:3'-tRNA processing endoribonuclease activity"/>
    <property type="evidence" value="ECO:0007669"/>
    <property type="project" value="TreeGrafter"/>
</dbReference>
<keyword evidence="3" id="KW-0540">Nuclease</keyword>
<name>A0A1G2T0Z2_9BACT</name>
<comment type="function">
    <text evidence="1">RNaseP catalyzes the removal of the 5'-leader sequence from pre-tRNA to produce the mature 5'-terminus. It can also cleave other RNA substrates such as 4.5S RNA. The protein component plays an auxiliary but essential role in vivo by binding to the 5'-leader sequence and broadening the substrate specificity of the ribozyme.</text>
</comment>
<dbReference type="GO" id="GO:0030677">
    <property type="term" value="C:ribonuclease P complex"/>
    <property type="evidence" value="ECO:0007669"/>
    <property type="project" value="TreeGrafter"/>
</dbReference>
<dbReference type="PANTHER" id="PTHR33992">
    <property type="entry name" value="RIBONUCLEASE P PROTEIN COMPONENT"/>
    <property type="match status" value="1"/>
</dbReference>
<reference evidence="8 9" key="1">
    <citation type="journal article" date="2016" name="Nat. Commun.">
        <title>Thousands of microbial genomes shed light on interconnected biogeochemical processes in an aquifer system.</title>
        <authorList>
            <person name="Anantharaman K."/>
            <person name="Brown C.T."/>
            <person name="Hug L.A."/>
            <person name="Sharon I."/>
            <person name="Castelle C.J."/>
            <person name="Probst A.J."/>
            <person name="Thomas B.C."/>
            <person name="Singh A."/>
            <person name="Wilkins M.J."/>
            <person name="Karaoz U."/>
            <person name="Brodie E.L."/>
            <person name="Williams K.H."/>
            <person name="Hubbard S.S."/>
            <person name="Banfield J.F."/>
        </authorList>
    </citation>
    <scope>NUCLEOTIDE SEQUENCE [LARGE SCALE GENOMIC DNA]</scope>
</reference>
<dbReference type="InterPro" id="IPR020568">
    <property type="entry name" value="Ribosomal_Su5_D2-typ_SF"/>
</dbReference>
<dbReference type="InterPro" id="IPR000100">
    <property type="entry name" value="RNase_P"/>
</dbReference>